<evidence type="ECO:0000313" key="1">
    <source>
        <dbReference type="EMBL" id="OXR40369.1"/>
    </source>
</evidence>
<reference evidence="1 2" key="1">
    <citation type="submission" date="2017-07" db="EMBL/GenBank/DDBJ databases">
        <title>First draft Genome Sequence of Nocardia cerradoensis isolated from human infection.</title>
        <authorList>
            <person name="Carrasco G."/>
        </authorList>
    </citation>
    <scope>NUCLEOTIDE SEQUENCE [LARGE SCALE GENOMIC DNA]</scope>
    <source>
        <strain evidence="1 2">CNM20130759</strain>
    </source>
</reference>
<organism evidence="1 2">
    <name type="scientific">Nocardia cerradoensis</name>
    <dbReference type="NCBI Taxonomy" id="85688"/>
    <lineage>
        <taxon>Bacteria</taxon>
        <taxon>Bacillati</taxon>
        <taxon>Actinomycetota</taxon>
        <taxon>Actinomycetes</taxon>
        <taxon>Mycobacteriales</taxon>
        <taxon>Nocardiaceae</taxon>
        <taxon>Nocardia</taxon>
    </lineage>
</organism>
<name>A0A231GUR1_9NOCA</name>
<proteinExistence type="predicted"/>
<comment type="caution">
    <text evidence="1">The sequence shown here is derived from an EMBL/GenBank/DDBJ whole genome shotgun (WGS) entry which is preliminary data.</text>
</comment>
<evidence type="ECO:0000313" key="2">
    <source>
        <dbReference type="Proteomes" id="UP000215506"/>
    </source>
</evidence>
<dbReference type="AlphaFoldDB" id="A0A231GUR1"/>
<protein>
    <submittedName>
        <fullName evidence="1">Uncharacterized protein</fullName>
    </submittedName>
</protein>
<dbReference type="Proteomes" id="UP000215506">
    <property type="component" value="Unassembled WGS sequence"/>
</dbReference>
<gene>
    <name evidence="1" type="ORF">B7C42_07535</name>
</gene>
<keyword evidence="2" id="KW-1185">Reference proteome</keyword>
<accession>A0A231GUR1</accession>
<sequence>MPTWQFLRNALLRSRDFDVSAAILPTRGRSGGWGKIGFDVVADLLFVAGAVNGGNDEGAQPFSEVGVIDADHGGVQDLGVIGELNALAIAFEGRITPSGNQPYRVRFTGDPALAHFRW</sequence>
<dbReference type="EMBL" id="NGAF01000033">
    <property type="protein sequence ID" value="OXR40369.1"/>
    <property type="molecule type" value="Genomic_DNA"/>
</dbReference>